<reference evidence="2 3" key="1">
    <citation type="submission" date="2014-02" db="EMBL/GenBank/DDBJ databases">
        <authorList>
            <person name="Sibley D."/>
            <person name="Venepally P."/>
            <person name="Karamycheva S."/>
            <person name="Hadjithomas M."/>
            <person name="Khan A."/>
            <person name="Brunk B."/>
            <person name="Roos D."/>
            <person name="Caler E."/>
            <person name="Lorenzi H."/>
        </authorList>
    </citation>
    <scope>NUCLEOTIDE SEQUENCE [LARGE SCALE GENOMIC DNA]</scope>
    <source>
        <strain evidence="2 3">GAB2-2007-GAL-DOM2</strain>
    </source>
</reference>
<feature type="compositionally biased region" description="Polar residues" evidence="1">
    <location>
        <begin position="85"/>
        <end position="100"/>
    </location>
</feature>
<accession>A0A086JGJ7</accession>
<dbReference type="EMBL" id="AHZU02001544">
    <property type="protein sequence ID" value="KFG31265.1"/>
    <property type="molecule type" value="Genomic_DNA"/>
</dbReference>
<sequence>MISVLYPFRGFSSSLPFVLAPPRPGLVRCFSPLPSFFKTSFFSLRGFSPFSCPPSPLSPPRASRRLLLGLGLSVALPSAALVEQTGKNRSSCSEQQQSTRHPPAPKGYHT</sequence>
<proteinExistence type="predicted"/>
<dbReference type="Proteomes" id="UP000028837">
    <property type="component" value="Unassembled WGS sequence"/>
</dbReference>
<organism evidence="2 3">
    <name type="scientific">Toxoplasma gondii GAB2-2007-GAL-DOM2</name>
    <dbReference type="NCBI Taxonomy" id="1130820"/>
    <lineage>
        <taxon>Eukaryota</taxon>
        <taxon>Sar</taxon>
        <taxon>Alveolata</taxon>
        <taxon>Apicomplexa</taxon>
        <taxon>Conoidasida</taxon>
        <taxon>Coccidia</taxon>
        <taxon>Eucoccidiorida</taxon>
        <taxon>Eimeriorina</taxon>
        <taxon>Sarcocystidae</taxon>
        <taxon>Toxoplasma</taxon>
    </lineage>
</organism>
<evidence type="ECO:0000256" key="1">
    <source>
        <dbReference type="SAM" id="MobiDB-lite"/>
    </source>
</evidence>
<evidence type="ECO:0000313" key="3">
    <source>
        <dbReference type="Proteomes" id="UP000028837"/>
    </source>
</evidence>
<comment type="caution">
    <text evidence="2">The sequence shown here is derived from an EMBL/GenBank/DDBJ whole genome shotgun (WGS) entry which is preliminary data.</text>
</comment>
<gene>
    <name evidence="2" type="ORF">TGDOM2_362450</name>
</gene>
<dbReference type="VEuPathDB" id="ToxoDB:TGDOM2_362450"/>
<name>A0A086JGJ7_TOXGO</name>
<feature type="region of interest" description="Disordered" evidence="1">
    <location>
        <begin position="85"/>
        <end position="110"/>
    </location>
</feature>
<evidence type="ECO:0000313" key="2">
    <source>
        <dbReference type="EMBL" id="KFG31265.1"/>
    </source>
</evidence>
<dbReference type="AlphaFoldDB" id="A0A086JGJ7"/>
<protein>
    <submittedName>
        <fullName evidence="2">Uncharacterized protein</fullName>
    </submittedName>
</protein>